<comment type="caution">
    <text evidence="17">The sequence shown here is derived from an EMBL/GenBank/DDBJ whole genome shotgun (WGS) entry which is preliminary data.</text>
</comment>
<dbReference type="EMBL" id="JAEACU010000003">
    <property type="protein sequence ID" value="KAH7537026.1"/>
    <property type="molecule type" value="Genomic_DNA"/>
</dbReference>
<dbReference type="EC" id="1.10.3.2" evidence="4 13"/>
<gene>
    <name evidence="17" type="ORF">FEM48_Zijuj03G0048600</name>
</gene>
<keyword evidence="5 13" id="KW-0052">Apoplast</keyword>
<dbReference type="CDD" id="cd13875">
    <property type="entry name" value="CuRO_2_LCC_plant"/>
    <property type="match status" value="1"/>
</dbReference>
<evidence type="ECO:0000256" key="2">
    <source>
        <dbReference type="ARBA" id="ARBA00004271"/>
    </source>
</evidence>
<dbReference type="InterPro" id="IPR034285">
    <property type="entry name" value="CuRO_2_LCC"/>
</dbReference>
<dbReference type="GO" id="GO:0005507">
    <property type="term" value="F:copper ion binding"/>
    <property type="evidence" value="ECO:0007669"/>
    <property type="project" value="InterPro"/>
</dbReference>
<organism evidence="17 18">
    <name type="scientific">Ziziphus jujuba var. spinosa</name>
    <dbReference type="NCBI Taxonomy" id="714518"/>
    <lineage>
        <taxon>Eukaryota</taxon>
        <taxon>Viridiplantae</taxon>
        <taxon>Streptophyta</taxon>
        <taxon>Embryophyta</taxon>
        <taxon>Tracheophyta</taxon>
        <taxon>Spermatophyta</taxon>
        <taxon>Magnoliopsida</taxon>
        <taxon>eudicotyledons</taxon>
        <taxon>Gunneridae</taxon>
        <taxon>Pentapetalae</taxon>
        <taxon>rosids</taxon>
        <taxon>fabids</taxon>
        <taxon>Rosales</taxon>
        <taxon>Rhamnaceae</taxon>
        <taxon>Paliureae</taxon>
        <taxon>Ziziphus</taxon>
    </lineage>
</organism>
<dbReference type="GO" id="GO:0046274">
    <property type="term" value="P:lignin catabolic process"/>
    <property type="evidence" value="ECO:0007669"/>
    <property type="project" value="UniProtKB-KW"/>
</dbReference>
<dbReference type="InterPro" id="IPR045087">
    <property type="entry name" value="Cu-oxidase_fam"/>
</dbReference>
<keyword evidence="9 13" id="KW-0560">Oxidoreductase</keyword>
<keyword evidence="8 13" id="KW-0677">Repeat</keyword>
<evidence type="ECO:0000256" key="7">
    <source>
        <dbReference type="ARBA" id="ARBA00022723"/>
    </source>
</evidence>
<dbReference type="InterPro" id="IPR033138">
    <property type="entry name" value="Cu_oxidase_CS"/>
</dbReference>
<comment type="cofactor">
    <cofactor evidence="13">
        <name>Cu cation</name>
        <dbReference type="ChEBI" id="CHEBI:23378"/>
    </cofactor>
    <text evidence="13">Binds 4 Cu cations per monomer.</text>
</comment>
<evidence type="ECO:0000259" key="14">
    <source>
        <dbReference type="Pfam" id="PF00394"/>
    </source>
</evidence>
<evidence type="ECO:0000256" key="9">
    <source>
        <dbReference type="ARBA" id="ARBA00023002"/>
    </source>
</evidence>
<dbReference type="Proteomes" id="UP000813462">
    <property type="component" value="Unassembled WGS sequence"/>
</dbReference>
<keyword evidence="10 13" id="KW-0186">Copper</keyword>
<accession>A0A978VNA1</accession>
<dbReference type="InterPro" id="IPR034289">
    <property type="entry name" value="CuRO_3_LCC"/>
</dbReference>
<name>A0A978VNA1_ZIZJJ</name>
<dbReference type="InterPro" id="IPR002355">
    <property type="entry name" value="Cu_oxidase_Cu_BS"/>
</dbReference>
<evidence type="ECO:0000256" key="10">
    <source>
        <dbReference type="ARBA" id="ARBA00023008"/>
    </source>
</evidence>
<dbReference type="SUPFAM" id="SSF49503">
    <property type="entry name" value="Cupredoxins"/>
    <property type="match status" value="3"/>
</dbReference>
<evidence type="ECO:0000256" key="13">
    <source>
        <dbReference type="RuleBase" id="RU361119"/>
    </source>
</evidence>
<dbReference type="PROSITE" id="PS00080">
    <property type="entry name" value="MULTICOPPER_OXIDASE2"/>
    <property type="match status" value="1"/>
</dbReference>
<keyword evidence="12 13" id="KW-0439">Lignin degradation</keyword>
<feature type="domain" description="Plastocyanin-like" evidence="16">
    <location>
        <begin position="38"/>
        <end position="149"/>
    </location>
</feature>
<dbReference type="GO" id="GO:0048046">
    <property type="term" value="C:apoplast"/>
    <property type="evidence" value="ECO:0007669"/>
    <property type="project" value="UniProtKB-SubCell"/>
</dbReference>
<comment type="subcellular location">
    <subcellularLocation>
        <location evidence="2 13">Secreted</location>
        <location evidence="2 13">Extracellular space</location>
        <location evidence="2 13">Apoplast</location>
    </subcellularLocation>
</comment>
<dbReference type="InterPro" id="IPR001117">
    <property type="entry name" value="Cu-oxidase_2nd"/>
</dbReference>
<evidence type="ECO:0000256" key="3">
    <source>
        <dbReference type="ARBA" id="ARBA00010609"/>
    </source>
</evidence>
<sequence>MGMKKMGLIIGFLMGFFFLDGLVLSMAANVHHYSFVLKEENFTRICATKSMLTVNGAFPGPTIAVRKGDTAFVNVHNDGNYGVTIHWHGVKQPRNPWSDGPENITQCPIHPGQNFTYEVNFSDEEGTLWWHAHSDWTRASVHGAIIILPPIGNTYPFPEPDEERTIVLGSWYDEDLKEAIDESTAAGSGPPEVAGYTINGWQGDVYYCSDIENTTYHLHVNYNNTYLLRVVNAVMNEEMFFGIANHTLTVVAQDAAYIKHIVTDYIMITPGQTMDILFTANQTPSYYYMAAKPYISIQFDNLFDEADEEYNSTSAVVHYNGTYTPPSSPSYPNLPNNTNQDAADNFTAKIKSLYNVTVPTNITKSMFITIAVNQIECANQSCGGPNNNRIAASLTNITFDAPTLDILYAYYWSINNGTYTTDFPARPLHYFNFTSGNNTLYEYNPMVGTNVTKVKYGEAVEIVYQGTNLGGAQNHPMHLHGFSFYLIGTGYGIFNETSSPETYNLDDPPLVNTIGVPRNGWSAVRFIADNPGVWFMHCHIEEHATWGMATVIIVEDGPTNQTSMRPPPPNMPSCS</sequence>
<dbReference type="GO" id="GO:0052716">
    <property type="term" value="F:hydroquinone:oxygen oxidoreductase activity"/>
    <property type="evidence" value="ECO:0007669"/>
    <property type="project" value="UniProtKB-EC"/>
</dbReference>
<evidence type="ECO:0000256" key="11">
    <source>
        <dbReference type="ARBA" id="ARBA00023180"/>
    </source>
</evidence>
<dbReference type="PANTHER" id="PTHR11709:SF410">
    <property type="entry name" value="LACCASE"/>
    <property type="match status" value="1"/>
</dbReference>
<reference evidence="17" key="1">
    <citation type="journal article" date="2021" name="Front. Plant Sci.">
        <title>Chromosome-Scale Genome Assembly for Chinese Sour Jujube and Insights Into Its Genome Evolution and Domestication Signature.</title>
        <authorList>
            <person name="Shen L.-Y."/>
            <person name="Luo H."/>
            <person name="Wang X.-L."/>
            <person name="Wang X.-M."/>
            <person name="Qiu X.-J."/>
            <person name="Liu H."/>
            <person name="Zhou S.-S."/>
            <person name="Jia K.-H."/>
            <person name="Nie S."/>
            <person name="Bao Y.-T."/>
            <person name="Zhang R.-G."/>
            <person name="Yun Q.-Z."/>
            <person name="Chai Y.-H."/>
            <person name="Lu J.-Y."/>
            <person name="Li Y."/>
            <person name="Zhao S.-W."/>
            <person name="Mao J.-F."/>
            <person name="Jia S.-G."/>
            <person name="Mao Y.-M."/>
        </authorList>
    </citation>
    <scope>NUCLEOTIDE SEQUENCE</scope>
    <source>
        <strain evidence="17">AT0</strain>
        <tissue evidence="17">Leaf</tissue>
    </source>
</reference>
<dbReference type="InterPro" id="IPR011706">
    <property type="entry name" value="Cu-oxidase_C"/>
</dbReference>
<evidence type="ECO:0000313" key="17">
    <source>
        <dbReference type="EMBL" id="KAH7537026.1"/>
    </source>
</evidence>
<dbReference type="InterPro" id="IPR017761">
    <property type="entry name" value="Laccase"/>
</dbReference>
<evidence type="ECO:0000259" key="16">
    <source>
        <dbReference type="Pfam" id="PF07732"/>
    </source>
</evidence>
<dbReference type="OrthoDB" id="2121828at2759"/>
<dbReference type="Gene3D" id="2.60.40.420">
    <property type="entry name" value="Cupredoxins - blue copper proteins"/>
    <property type="match status" value="3"/>
</dbReference>
<comment type="catalytic activity">
    <reaction evidence="1 13">
        <text>4 hydroquinone + O2 = 4 benzosemiquinone + 2 H2O</text>
        <dbReference type="Rhea" id="RHEA:11276"/>
        <dbReference type="ChEBI" id="CHEBI:15377"/>
        <dbReference type="ChEBI" id="CHEBI:15379"/>
        <dbReference type="ChEBI" id="CHEBI:17594"/>
        <dbReference type="ChEBI" id="CHEBI:17977"/>
        <dbReference type="EC" id="1.10.3.2"/>
    </reaction>
</comment>
<evidence type="ECO:0000256" key="1">
    <source>
        <dbReference type="ARBA" id="ARBA00000349"/>
    </source>
</evidence>
<feature type="domain" description="Plastocyanin-like" evidence="15">
    <location>
        <begin position="423"/>
        <end position="556"/>
    </location>
</feature>
<comment type="similarity">
    <text evidence="3 13">Belongs to the multicopper oxidase family.</text>
</comment>
<keyword evidence="6 13" id="KW-0964">Secreted</keyword>
<evidence type="ECO:0000256" key="5">
    <source>
        <dbReference type="ARBA" id="ARBA00022523"/>
    </source>
</evidence>
<dbReference type="Pfam" id="PF07732">
    <property type="entry name" value="Cu-oxidase_3"/>
    <property type="match status" value="1"/>
</dbReference>
<evidence type="ECO:0000256" key="4">
    <source>
        <dbReference type="ARBA" id="ARBA00012297"/>
    </source>
</evidence>
<keyword evidence="11" id="KW-0325">Glycoprotein</keyword>
<dbReference type="CDD" id="cd13849">
    <property type="entry name" value="CuRO_1_LCC_plant"/>
    <property type="match status" value="1"/>
</dbReference>
<dbReference type="AlphaFoldDB" id="A0A978VNA1"/>
<dbReference type="Pfam" id="PF00394">
    <property type="entry name" value="Cu-oxidase"/>
    <property type="match status" value="1"/>
</dbReference>
<proteinExistence type="inferred from homology"/>
<keyword evidence="7 13" id="KW-0479">Metal-binding</keyword>
<dbReference type="NCBIfam" id="TIGR03389">
    <property type="entry name" value="laccase"/>
    <property type="match status" value="1"/>
</dbReference>
<evidence type="ECO:0000313" key="18">
    <source>
        <dbReference type="Proteomes" id="UP000813462"/>
    </source>
</evidence>
<evidence type="ECO:0000259" key="15">
    <source>
        <dbReference type="Pfam" id="PF07731"/>
    </source>
</evidence>
<dbReference type="InterPro" id="IPR034288">
    <property type="entry name" value="CuRO_1_LCC"/>
</dbReference>
<feature type="domain" description="Plastocyanin-like" evidence="14">
    <location>
        <begin position="163"/>
        <end position="321"/>
    </location>
</feature>
<dbReference type="Pfam" id="PF07731">
    <property type="entry name" value="Cu-oxidase_2"/>
    <property type="match status" value="1"/>
</dbReference>
<dbReference type="CDD" id="cd13897">
    <property type="entry name" value="CuRO_3_LCC_plant"/>
    <property type="match status" value="1"/>
</dbReference>
<evidence type="ECO:0000256" key="8">
    <source>
        <dbReference type="ARBA" id="ARBA00022737"/>
    </source>
</evidence>
<dbReference type="PROSITE" id="PS00079">
    <property type="entry name" value="MULTICOPPER_OXIDASE1"/>
    <property type="match status" value="1"/>
</dbReference>
<dbReference type="InterPro" id="IPR011707">
    <property type="entry name" value="Cu-oxidase-like_N"/>
</dbReference>
<dbReference type="InterPro" id="IPR008972">
    <property type="entry name" value="Cupredoxin"/>
</dbReference>
<evidence type="ECO:0000256" key="6">
    <source>
        <dbReference type="ARBA" id="ARBA00022525"/>
    </source>
</evidence>
<protein>
    <recommendedName>
        <fullName evidence="4 13">Laccase</fullName>
        <ecNumber evidence="4 13">1.10.3.2</ecNumber>
    </recommendedName>
    <alternativeName>
        <fullName evidence="13">Benzenediol:oxygen oxidoreductase</fullName>
    </alternativeName>
    <alternativeName>
        <fullName evidence="13">Diphenol oxidase</fullName>
    </alternativeName>
    <alternativeName>
        <fullName evidence="13">Urishiol oxidase</fullName>
    </alternativeName>
</protein>
<evidence type="ECO:0000256" key="12">
    <source>
        <dbReference type="ARBA" id="ARBA00023185"/>
    </source>
</evidence>
<dbReference type="PANTHER" id="PTHR11709">
    <property type="entry name" value="MULTI-COPPER OXIDASE"/>
    <property type="match status" value="1"/>
</dbReference>
<comment type="function">
    <text evidence="13">Lignin degradation and detoxification of lignin-derived products.</text>
</comment>